<proteinExistence type="predicted"/>
<comment type="caution">
    <text evidence="5">The sequence shown here is derived from an EMBL/GenBank/DDBJ whole genome shotgun (WGS) entry which is preliminary data.</text>
</comment>
<dbReference type="EMBL" id="CAJOBH010067593">
    <property type="protein sequence ID" value="CAF4456125.1"/>
    <property type="molecule type" value="Genomic_DNA"/>
</dbReference>
<dbReference type="EMBL" id="CAJOBH010148104">
    <property type="protein sequence ID" value="CAF4835550.1"/>
    <property type="molecule type" value="Genomic_DNA"/>
</dbReference>
<reference evidence="5" key="1">
    <citation type="submission" date="2021-02" db="EMBL/GenBank/DDBJ databases">
        <authorList>
            <person name="Nowell W R."/>
        </authorList>
    </citation>
    <scope>NUCLEOTIDE SEQUENCE</scope>
</reference>
<dbReference type="Proteomes" id="UP000681720">
    <property type="component" value="Unassembled WGS sequence"/>
</dbReference>
<name>A0A8S3BY11_9BILA</name>
<dbReference type="Proteomes" id="UP000681967">
    <property type="component" value="Unassembled WGS sequence"/>
</dbReference>
<dbReference type="EMBL" id="CAJOBJ010207399">
    <property type="protein sequence ID" value="CAF5001141.1"/>
    <property type="molecule type" value="Genomic_DNA"/>
</dbReference>
<evidence type="ECO:0000313" key="4">
    <source>
        <dbReference type="EMBL" id="CAF4840370.1"/>
    </source>
</evidence>
<sequence>MNLINEPRLNGLQQLSPMPCHKTIGGEPDITIALIRQ</sequence>
<dbReference type="EMBL" id="CAJOBJ010165857">
    <property type="protein sequence ID" value="CAF4864150.1"/>
    <property type="molecule type" value="Genomic_DNA"/>
</dbReference>
<feature type="non-terminal residue" evidence="5">
    <location>
        <position position="37"/>
    </location>
</feature>
<dbReference type="EMBL" id="CAJOBI010158239">
    <property type="protein sequence ID" value="CAF4840370.1"/>
    <property type="molecule type" value="Genomic_DNA"/>
</dbReference>
<dbReference type="EMBL" id="CAJOBI010085698">
    <property type="protein sequence ID" value="CAF4517868.1"/>
    <property type="molecule type" value="Genomic_DNA"/>
</dbReference>
<protein>
    <submittedName>
        <fullName evidence="5">Uncharacterized protein</fullName>
    </submittedName>
</protein>
<evidence type="ECO:0000313" key="2">
    <source>
        <dbReference type="EMBL" id="CAF4517868.1"/>
    </source>
</evidence>
<evidence type="ECO:0000313" key="7">
    <source>
        <dbReference type="Proteomes" id="UP000681720"/>
    </source>
</evidence>
<organism evidence="5 7">
    <name type="scientific">Rotaria magnacalcarata</name>
    <dbReference type="NCBI Taxonomy" id="392030"/>
    <lineage>
        <taxon>Eukaryota</taxon>
        <taxon>Metazoa</taxon>
        <taxon>Spiralia</taxon>
        <taxon>Gnathifera</taxon>
        <taxon>Rotifera</taxon>
        <taxon>Eurotatoria</taxon>
        <taxon>Bdelloidea</taxon>
        <taxon>Philodinida</taxon>
        <taxon>Philodinidae</taxon>
        <taxon>Rotaria</taxon>
    </lineage>
</organism>
<evidence type="ECO:0000313" key="6">
    <source>
        <dbReference type="EMBL" id="CAF5001141.1"/>
    </source>
</evidence>
<accession>A0A8S3BY11</accession>
<gene>
    <name evidence="1" type="ORF">BYL167_LOCUS33982</name>
    <name evidence="3" type="ORF">BYL167_LOCUS49623</name>
    <name evidence="5" type="ORF">GIL414_LOCUS50039</name>
    <name evidence="6" type="ORF">GIL414_LOCUS57248</name>
    <name evidence="2" type="ORF">SMN809_LOCUS35676</name>
    <name evidence="4" type="ORF">SMN809_LOCUS48909</name>
</gene>
<evidence type="ECO:0000313" key="5">
    <source>
        <dbReference type="EMBL" id="CAF4864150.1"/>
    </source>
</evidence>
<dbReference type="Proteomes" id="UP000676336">
    <property type="component" value="Unassembled WGS sequence"/>
</dbReference>
<evidence type="ECO:0000313" key="3">
    <source>
        <dbReference type="EMBL" id="CAF4835550.1"/>
    </source>
</evidence>
<evidence type="ECO:0000313" key="1">
    <source>
        <dbReference type="EMBL" id="CAF4456125.1"/>
    </source>
</evidence>
<dbReference type="AlphaFoldDB" id="A0A8S3BY11"/>